<reference evidence="2" key="1">
    <citation type="journal article" date="2022" name="Mol. Ecol. Resour.">
        <title>The genomes of chicory, endive, great burdock and yacon provide insights into Asteraceae palaeo-polyploidization history and plant inulin production.</title>
        <authorList>
            <person name="Fan W."/>
            <person name="Wang S."/>
            <person name="Wang H."/>
            <person name="Wang A."/>
            <person name="Jiang F."/>
            <person name="Liu H."/>
            <person name="Zhao H."/>
            <person name="Xu D."/>
            <person name="Zhang Y."/>
        </authorList>
    </citation>
    <scope>NUCLEOTIDE SEQUENCE [LARGE SCALE GENOMIC DNA]</scope>
    <source>
        <strain evidence="2">cv. Punajuju</strain>
    </source>
</reference>
<accession>A0ACB9H5R8</accession>
<name>A0ACB9H5R8_CICIN</name>
<proteinExistence type="predicted"/>
<keyword evidence="2" id="KW-1185">Reference proteome</keyword>
<comment type="caution">
    <text evidence="1">The sequence shown here is derived from an EMBL/GenBank/DDBJ whole genome shotgun (WGS) entry which is preliminary data.</text>
</comment>
<dbReference type="EMBL" id="CM042009">
    <property type="protein sequence ID" value="KAI3790705.1"/>
    <property type="molecule type" value="Genomic_DNA"/>
</dbReference>
<organism evidence="1 2">
    <name type="scientific">Cichorium intybus</name>
    <name type="common">Chicory</name>
    <dbReference type="NCBI Taxonomy" id="13427"/>
    <lineage>
        <taxon>Eukaryota</taxon>
        <taxon>Viridiplantae</taxon>
        <taxon>Streptophyta</taxon>
        <taxon>Embryophyta</taxon>
        <taxon>Tracheophyta</taxon>
        <taxon>Spermatophyta</taxon>
        <taxon>Magnoliopsida</taxon>
        <taxon>eudicotyledons</taxon>
        <taxon>Gunneridae</taxon>
        <taxon>Pentapetalae</taxon>
        <taxon>asterids</taxon>
        <taxon>campanulids</taxon>
        <taxon>Asterales</taxon>
        <taxon>Asteraceae</taxon>
        <taxon>Cichorioideae</taxon>
        <taxon>Cichorieae</taxon>
        <taxon>Cichoriinae</taxon>
        <taxon>Cichorium</taxon>
    </lineage>
</organism>
<reference evidence="1 2" key="2">
    <citation type="journal article" date="2022" name="Mol. Ecol. Resour.">
        <title>The genomes of chicory, endive, great burdock and yacon provide insights into Asteraceae paleo-polyploidization history and plant inulin production.</title>
        <authorList>
            <person name="Fan W."/>
            <person name="Wang S."/>
            <person name="Wang H."/>
            <person name="Wang A."/>
            <person name="Jiang F."/>
            <person name="Liu H."/>
            <person name="Zhao H."/>
            <person name="Xu D."/>
            <person name="Zhang Y."/>
        </authorList>
    </citation>
    <scope>NUCLEOTIDE SEQUENCE [LARGE SCALE GENOMIC DNA]</scope>
    <source>
        <strain evidence="2">cv. Punajuju</strain>
        <tissue evidence="1">Leaves</tissue>
    </source>
</reference>
<sequence>MPAVNPISEVRVVIDGVWKFGDLVDWYKDNCYWSTRVIKVLSDDKVKIELPMAPLGEGGVHEAFCKDLRLSLDWCLSKG</sequence>
<evidence type="ECO:0000313" key="1">
    <source>
        <dbReference type="EMBL" id="KAI3790705.1"/>
    </source>
</evidence>
<evidence type="ECO:0000313" key="2">
    <source>
        <dbReference type="Proteomes" id="UP001055811"/>
    </source>
</evidence>
<dbReference type="Proteomes" id="UP001055811">
    <property type="component" value="Linkage Group LG01"/>
</dbReference>
<protein>
    <submittedName>
        <fullName evidence="1">Uncharacterized protein</fullName>
    </submittedName>
</protein>
<gene>
    <name evidence="1" type="ORF">L2E82_03948</name>
</gene>